<protein>
    <submittedName>
        <fullName evidence="3">NAD-dependent epimerase</fullName>
    </submittedName>
</protein>
<dbReference type="PANTHER" id="PTHR48079:SF6">
    <property type="entry name" value="NAD(P)-BINDING DOMAIN-CONTAINING PROTEIN-RELATED"/>
    <property type="match status" value="1"/>
</dbReference>
<feature type="region of interest" description="Disordered" evidence="1">
    <location>
        <begin position="331"/>
        <end position="357"/>
    </location>
</feature>
<dbReference type="RefSeq" id="WP_020645514.1">
    <property type="nucleotide sequence ID" value="NZ_QHHU01000054.1"/>
</dbReference>
<dbReference type="GO" id="GO:0005737">
    <property type="term" value="C:cytoplasm"/>
    <property type="evidence" value="ECO:0007669"/>
    <property type="project" value="TreeGrafter"/>
</dbReference>
<dbReference type="Pfam" id="PF01370">
    <property type="entry name" value="Epimerase"/>
    <property type="match status" value="1"/>
</dbReference>
<organism evidence="3 4">
    <name type="scientific">Amycolatopsis balhimycina DSM 5908</name>
    <dbReference type="NCBI Taxonomy" id="1081091"/>
    <lineage>
        <taxon>Bacteria</taxon>
        <taxon>Bacillati</taxon>
        <taxon>Actinomycetota</taxon>
        <taxon>Actinomycetes</taxon>
        <taxon>Pseudonocardiales</taxon>
        <taxon>Pseudonocardiaceae</taxon>
        <taxon>Amycolatopsis</taxon>
    </lineage>
</organism>
<accession>A0A428W6T8</accession>
<dbReference type="PANTHER" id="PTHR48079">
    <property type="entry name" value="PROTEIN YEEZ"/>
    <property type="match status" value="1"/>
</dbReference>
<reference evidence="3 4" key="1">
    <citation type="submission" date="2018-05" db="EMBL/GenBank/DDBJ databases">
        <title>Evolution of GPA BGCs.</title>
        <authorList>
            <person name="Waglechner N."/>
            <person name="Wright G.D."/>
        </authorList>
    </citation>
    <scope>NUCLEOTIDE SEQUENCE [LARGE SCALE GENOMIC DNA]</scope>
    <source>
        <strain evidence="3 4">DSM 5908</strain>
    </source>
</reference>
<dbReference type="InterPro" id="IPR036291">
    <property type="entry name" value="NAD(P)-bd_dom_sf"/>
</dbReference>
<feature type="domain" description="NAD-dependent epimerase/dehydratase" evidence="2">
    <location>
        <begin position="3"/>
        <end position="182"/>
    </location>
</feature>
<gene>
    <name evidence="3" type="ORF">DMA12_31655</name>
</gene>
<feature type="compositionally biased region" description="Pro residues" evidence="1">
    <location>
        <begin position="348"/>
        <end position="357"/>
    </location>
</feature>
<dbReference type="AlphaFoldDB" id="A0A428W6T8"/>
<evidence type="ECO:0000256" key="1">
    <source>
        <dbReference type="SAM" id="MobiDB-lite"/>
    </source>
</evidence>
<dbReference type="InterPro" id="IPR001509">
    <property type="entry name" value="Epimerase_deHydtase"/>
</dbReference>
<dbReference type="GO" id="GO:0004029">
    <property type="term" value="F:aldehyde dehydrogenase (NAD+) activity"/>
    <property type="evidence" value="ECO:0007669"/>
    <property type="project" value="TreeGrafter"/>
</dbReference>
<keyword evidence="4" id="KW-1185">Reference proteome</keyword>
<sequence length="357" mass="36843">MLIAVTGGTGFLGAHTVARLLAGGHRVRLLARDPARVPAALGPLCPDWSAVDVVAGDVTDAGAATRLVSGAEAVLHAAGVYTFDSRRRRELGRVNEHGTEVVLEAARRAGVGHVVHVSTVGTFFPAADGHVGPGSPLTGTGEAYLASKAAAERVARRHRAAGLPVTVTHPPALLGPHDPHLGDQNARLRNLLRGLMPFWPSGGLPVGDVRDAAEQHAVLLSGPPGRSDVFGPGHFLRTREYLAVVRAVTGRRLPALFLPAAAMAPVGRLADLLQRAWPWPIPAEYGAIHVCAVAAPVVPGAPGGGVAARPSAETVRAAVAWLHEAGLVTGRQAGAARKTSKEDSDPVVPGPPGSRRP</sequence>
<proteinExistence type="predicted"/>
<dbReference type="EMBL" id="QHHU01000054">
    <property type="protein sequence ID" value="RSM38832.1"/>
    <property type="molecule type" value="Genomic_DNA"/>
</dbReference>
<evidence type="ECO:0000313" key="3">
    <source>
        <dbReference type="EMBL" id="RSM38832.1"/>
    </source>
</evidence>
<dbReference type="Gene3D" id="3.40.50.720">
    <property type="entry name" value="NAD(P)-binding Rossmann-like Domain"/>
    <property type="match status" value="1"/>
</dbReference>
<dbReference type="OrthoDB" id="5491199at2"/>
<comment type="caution">
    <text evidence="3">The sequence shown here is derived from an EMBL/GenBank/DDBJ whole genome shotgun (WGS) entry which is preliminary data.</text>
</comment>
<dbReference type="SUPFAM" id="SSF51735">
    <property type="entry name" value="NAD(P)-binding Rossmann-fold domains"/>
    <property type="match status" value="1"/>
</dbReference>
<name>A0A428W6T8_AMYBA</name>
<evidence type="ECO:0000259" key="2">
    <source>
        <dbReference type="Pfam" id="PF01370"/>
    </source>
</evidence>
<dbReference type="InterPro" id="IPR051783">
    <property type="entry name" value="NAD(P)-dependent_oxidoreduct"/>
</dbReference>
<dbReference type="Proteomes" id="UP000286716">
    <property type="component" value="Unassembled WGS sequence"/>
</dbReference>
<evidence type="ECO:0000313" key="4">
    <source>
        <dbReference type="Proteomes" id="UP000286716"/>
    </source>
</evidence>